<dbReference type="Proteomes" id="UP000233524">
    <property type="component" value="Unassembled WGS sequence"/>
</dbReference>
<reference evidence="6 7" key="1">
    <citation type="journal article" date="2017" name="G3 (Bethesda)">
        <title>First Draft Genome Sequence of the Pathogenic Fungus Lomentospora prolificans (Formerly Scedosporium prolificans).</title>
        <authorList>
            <person name="Luo R."/>
            <person name="Zimin A."/>
            <person name="Workman R."/>
            <person name="Fan Y."/>
            <person name="Pertea G."/>
            <person name="Grossman N."/>
            <person name="Wear M.P."/>
            <person name="Jia B."/>
            <person name="Miller H."/>
            <person name="Casadevall A."/>
            <person name="Timp W."/>
            <person name="Zhang S.X."/>
            <person name="Salzberg S.L."/>
        </authorList>
    </citation>
    <scope>NUCLEOTIDE SEQUENCE [LARGE SCALE GENOMIC DNA]</scope>
    <source>
        <strain evidence="6 7">JHH-5317</strain>
    </source>
</reference>
<accession>A0A2N3NEA6</accession>
<evidence type="ECO:0000256" key="4">
    <source>
        <dbReference type="ARBA" id="ARBA00035129"/>
    </source>
</evidence>
<dbReference type="AlphaFoldDB" id="A0A2N3NEA6"/>
<proteinExistence type="inferred from homology"/>
<dbReference type="InParanoid" id="A0A2N3NEA6"/>
<dbReference type="PANTHER" id="PTHR28235">
    <property type="entry name" value="PROTEIN FYV4, MITOCHONDRIAL"/>
    <property type="match status" value="1"/>
</dbReference>
<evidence type="ECO:0000256" key="1">
    <source>
        <dbReference type="ARBA" id="ARBA00004173"/>
    </source>
</evidence>
<dbReference type="InterPro" id="IPR013761">
    <property type="entry name" value="SAM/pointed_sf"/>
</dbReference>
<evidence type="ECO:0000256" key="3">
    <source>
        <dbReference type="ARBA" id="ARBA00023128"/>
    </source>
</evidence>
<dbReference type="GO" id="GO:0005739">
    <property type="term" value="C:mitochondrion"/>
    <property type="evidence" value="ECO:0007669"/>
    <property type="project" value="UniProtKB-SubCell"/>
</dbReference>
<evidence type="ECO:0000313" key="6">
    <source>
        <dbReference type="EMBL" id="PKS10727.1"/>
    </source>
</evidence>
<dbReference type="VEuPathDB" id="FungiDB:jhhlp_002484"/>
<evidence type="ECO:0000259" key="5">
    <source>
        <dbReference type="SMART" id="SM01238"/>
    </source>
</evidence>
<dbReference type="PANTHER" id="PTHR28235:SF1">
    <property type="entry name" value="SMALL RIBOSOMAL SUBUNIT PROTEIN MS41"/>
    <property type="match status" value="1"/>
</dbReference>
<dbReference type="Pfam" id="PF09597">
    <property type="entry name" value="SAM_Ribosomal_mS41"/>
    <property type="match status" value="1"/>
</dbReference>
<dbReference type="InterPro" id="IPR039603">
    <property type="entry name" value="Ribosomal_mS41"/>
</dbReference>
<comment type="caution">
    <text evidence="6">The sequence shown here is derived from an EMBL/GenBank/DDBJ whole genome shotgun (WGS) entry which is preliminary data.</text>
</comment>
<evidence type="ECO:0000256" key="2">
    <source>
        <dbReference type="ARBA" id="ARBA00010492"/>
    </source>
</evidence>
<dbReference type="SUPFAM" id="SSF47769">
    <property type="entry name" value="SAM/Pointed domain"/>
    <property type="match status" value="1"/>
</dbReference>
<keyword evidence="7" id="KW-1185">Reference proteome</keyword>
<dbReference type="EMBL" id="NLAX01000008">
    <property type="protein sequence ID" value="PKS10727.1"/>
    <property type="molecule type" value="Genomic_DNA"/>
</dbReference>
<organism evidence="6 7">
    <name type="scientific">Lomentospora prolificans</name>
    <dbReference type="NCBI Taxonomy" id="41688"/>
    <lineage>
        <taxon>Eukaryota</taxon>
        <taxon>Fungi</taxon>
        <taxon>Dikarya</taxon>
        <taxon>Ascomycota</taxon>
        <taxon>Pezizomycotina</taxon>
        <taxon>Sordariomycetes</taxon>
        <taxon>Hypocreomycetidae</taxon>
        <taxon>Microascales</taxon>
        <taxon>Microascaceae</taxon>
        <taxon>Lomentospora</taxon>
    </lineage>
</organism>
<protein>
    <recommendedName>
        <fullName evidence="4">Small ribosomal subunit protein mS41</fullName>
    </recommendedName>
</protein>
<keyword evidence="3" id="KW-0496">Mitochondrion</keyword>
<feature type="domain" description="Small ribosomal subunit protein mS41 SAM" evidence="5">
    <location>
        <begin position="50"/>
        <end position="106"/>
    </location>
</feature>
<evidence type="ECO:0000313" key="7">
    <source>
        <dbReference type="Proteomes" id="UP000233524"/>
    </source>
</evidence>
<name>A0A2N3NEA6_9PEZI</name>
<dbReference type="InterPro" id="IPR019083">
    <property type="entry name" value="SAM_Ribosomal_mS41"/>
</dbReference>
<dbReference type="SMART" id="SM01238">
    <property type="entry name" value="IGR"/>
    <property type="match status" value="1"/>
</dbReference>
<comment type="similarity">
    <text evidence="2">Belongs to the mitochondrion-specific ribosomal protein mS41 family.</text>
</comment>
<dbReference type="CDD" id="cd09487">
    <property type="entry name" value="SAM_superfamily"/>
    <property type="match status" value="1"/>
</dbReference>
<dbReference type="STRING" id="41688.A0A2N3NEA6"/>
<sequence>MRPRLFFSTLGFFRPRAQLLLPGEQSRCLHSSKMSVPRPIPSPIPIVPDPQSFLRIIGRSLSQYSDKFPSWDALFTLTSPQLKEIGIEPARTRRYLLHWLRRYREGKFGPGGDFKHVQDGKAILSIRHDLKTDKKTVVNIPIDAGESETSGGQQGAKVQGYRVKGANKISGPYATPIGNGKSQVTIVEGMWEFRQGQKVDGGERRKAEVRFKRRVAERKAAREEQGR</sequence>
<comment type="subcellular location">
    <subcellularLocation>
        <location evidence="1">Mitochondrion</location>
    </subcellularLocation>
</comment>
<dbReference type="OrthoDB" id="18595at2759"/>
<gene>
    <name evidence="6" type="ORF">jhhlp_002484</name>
</gene>